<dbReference type="InterPro" id="IPR013783">
    <property type="entry name" value="Ig-like_fold"/>
</dbReference>
<accession>A0A9X2FHD5</accession>
<gene>
    <name evidence="1" type="ORF">NG895_12660</name>
</gene>
<dbReference type="Gene3D" id="2.60.40.10">
    <property type="entry name" value="Immunoglobulins"/>
    <property type="match status" value="1"/>
</dbReference>
<proteinExistence type="predicted"/>
<dbReference type="AlphaFoldDB" id="A0A9X2FHD5"/>
<name>A0A9X2FHD5_9BACT</name>
<organism evidence="1 2">
    <name type="scientific">Aeoliella straminimaris</name>
    <dbReference type="NCBI Taxonomy" id="2954799"/>
    <lineage>
        <taxon>Bacteria</taxon>
        <taxon>Pseudomonadati</taxon>
        <taxon>Planctomycetota</taxon>
        <taxon>Planctomycetia</taxon>
        <taxon>Pirellulales</taxon>
        <taxon>Lacipirellulaceae</taxon>
        <taxon>Aeoliella</taxon>
    </lineage>
</organism>
<dbReference type="EMBL" id="JAMXLR010000038">
    <property type="protein sequence ID" value="MCO6044761.1"/>
    <property type="molecule type" value="Genomic_DNA"/>
</dbReference>
<comment type="caution">
    <text evidence="1">The sequence shown here is derived from an EMBL/GenBank/DDBJ whole genome shotgun (WGS) entry which is preliminary data.</text>
</comment>
<dbReference type="Proteomes" id="UP001155241">
    <property type="component" value="Unassembled WGS sequence"/>
</dbReference>
<dbReference type="Pfam" id="PF17957">
    <property type="entry name" value="Big_7"/>
    <property type="match status" value="1"/>
</dbReference>
<dbReference type="RefSeq" id="WP_252852877.1">
    <property type="nucleotide sequence ID" value="NZ_JAMXLR010000038.1"/>
</dbReference>
<protein>
    <submittedName>
        <fullName evidence="1">Ig-like domain-containing protein</fullName>
    </submittedName>
</protein>
<reference evidence="1" key="1">
    <citation type="submission" date="2022-06" db="EMBL/GenBank/DDBJ databases">
        <title>Aeoliella straminimaris, a novel planctomycete from sediments.</title>
        <authorList>
            <person name="Vitorino I.R."/>
            <person name="Lage O.M."/>
        </authorList>
    </citation>
    <scope>NUCLEOTIDE SEQUENCE</scope>
    <source>
        <strain evidence="1">ICT_H6.2</strain>
    </source>
</reference>
<sequence length="193" mass="21623">MKETYWNLRSTQILPFDPTSSGIRQGIPLIPDEKRTIIVGWWLEWPESEEEKRNEDGPWYEYIGNYDDIRPRNIYLAQLKRRLGVDNLPPDVEITSPITGSMMTAPTVDIRAMIDDRDGADARVVVQLLVNGEPSPGVATRAPYGWTVPLQAGTRYEITVRARDNAGEVTSDAVTFTTSDELTEGGETILNLG</sequence>
<evidence type="ECO:0000313" key="1">
    <source>
        <dbReference type="EMBL" id="MCO6044761.1"/>
    </source>
</evidence>
<evidence type="ECO:0000313" key="2">
    <source>
        <dbReference type="Proteomes" id="UP001155241"/>
    </source>
</evidence>
<keyword evidence="2" id="KW-1185">Reference proteome</keyword>